<dbReference type="GO" id="GO:0000160">
    <property type="term" value="P:phosphorelay signal transduction system"/>
    <property type="evidence" value="ECO:0007669"/>
    <property type="project" value="InterPro"/>
</dbReference>
<dbReference type="InterPro" id="IPR001789">
    <property type="entry name" value="Sig_transdc_resp-reg_receiver"/>
</dbReference>
<dbReference type="CDD" id="cd00156">
    <property type="entry name" value="REC"/>
    <property type="match status" value="1"/>
</dbReference>
<keyword evidence="1 2" id="KW-0597">Phosphoprotein</keyword>
<dbReference type="InterPro" id="IPR011006">
    <property type="entry name" value="CheY-like_superfamily"/>
</dbReference>
<dbReference type="Gene3D" id="3.40.50.2300">
    <property type="match status" value="1"/>
</dbReference>
<evidence type="ECO:0000256" key="2">
    <source>
        <dbReference type="PROSITE-ProRule" id="PRU00169"/>
    </source>
</evidence>
<dbReference type="eggNOG" id="COG0784">
    <property type="taxonomic scope" value="Bacteria"/>
</dbReference>
<dbReference type="STRING" id="314344.AL013_05510"/>
<dbReference type="PANTHER" id="PTHR44591">
    <property type="entry name" value="STRESS RESPONSE REGULATOR PROTEIN 1"/>
    <property type="match status" value="1"/>
</dbReference>
<dbReference type="Proteomes" id="UP000005297">
    <property type="component" value="Unassembled WGS sequence"/>
</dbReference>
<accession>Q0F1W4</accession>
<dbReference type="Pfam" id="PF00072">
    <property type="entry name" value="Response_reg"/>
    <property type="match status" value="1"/>
</dbReference>
<evidence type="ECO:0000313" key="4">
    <source>
        <dbReference type="EMBL" id="EAU55786.1"/>
    </source>
</evidence>
<feature type="domain" description="Response regulatory" evidence="3">
    <location>
        <begin position="2"/>
        <end position="116"/>
    </location>
</feature>
<evidence type="ECO:0000313" key="5">
    <source>
        <dbReference type="Proteomes" id="UP000005297"/>
    </source>
</evidence>
<dbReference type="SUPFAM" id="SSF52172">
    <property type="entry name" value="CheY-like"/>
    <property type="match status" value="1"/>
</dbReference>
<evidence type="ECO:0000256" key="1">
    <source>
        <dbReference type="ARBA" id="ARBA00022553"/>
    </source>
</evidence>
<comment type="caution">
    <text evidence="4">The sequence shown here is derived from an EMBL/GenBank/DDBJ whole genome shotgun (WGS) entry which is preliminary data.</text>
</comment>
<dbReference type="PROSITE" id="PS50110">
    <property type="entry name" value="RESPONSE_REGULATORY"/>
    <property type="match status" value="1"/>
</dbReference>
<dbReference type="AlphaFoldDB" id="Q0F1W4"/>
<feature type="modified residue" description="4-aspartylphosphate" evidence="2">
    <location>
        <position position="54"/>
    </location>
</feature>
<dbReference type="InterPro" id="IPR050595">
    <property type="entry name" value="Bact_response_regulator"/>
</dbReference>
<dbReference type="PANTHER" id="PTHR44591:SF3">
    <property type="entry name" value="RESPONSE REGULATORY DOMAIN-CONTAINING PROTEIN"/>
    <property type="match status" value="1"/>
</dbReference>
<dbReference type="EMBL" id="AATS01000002">
    <property type="protein sequence ID" value="EAU55786.1"/>
    <property type="molecule type" value="Genomic_DNA"/>
</dbReference>
<name>Q0F1W4_9PROT</name>
<dbReference type="InParanoid" id="Q0F1W4"/>
<sequence length="152" mass="17208">MMFHVVDDSEMLREMLVDMIEIYDCNVMTFASASEYLEYVRSDAFKAPSAVLTDVHMPQMSGYEMMEQVLAIDPSIRFAILSGEPDIPARYQDKVCLFLGKPYTGDQIQNMIYIFKQCELNSASPATGEHRLCDRSMFNLPSSCSCPKDACN</sequence>
<keyword evidence="5" id="KW-1185">Reference proteome</keyword>
<dbReference type="HOGENOM" id="CLU_1720122_0_0_0"/>
<dbReference type="SMART" id="SM00448">
    <property type="entry name" value="REC"/>
    <property type="match status" value="1"/>
</dbReference>
<gene>
    <name evidence="4" type="ORF">SPV1_02522</name>
</gene>
<evidence type="ECO:0000259" key="3">
    <source>
        <dbReference type="PROSITE" id="PS50110"/>
    </source>
</evidence>
<protein>
    <submittedName>
        <fullName evidence="4">Response regulator FixJ</fullName>
    </submittedName>
</protein>
<proteinExistence type="predicted"/>
<organism evidence="4 5">
    <name type="scientific">Mariprofundus ferrooxydans PV-1</name>
    <dbReference type="NCBI Taxonomy" id="314345"/>
    <lineage>
        <taxon>Bacteria</taxon>
        <taxon>Pseudomonadati</taxon>
        <taxon>Pseudomonadota</taxon>
        <taxon>Candidatius Mariprofundia</taxon>
        <taxon>Mariprofundales</taxon>
        <taxon>Mariprofundaceae</taxon>
        <taxon>Mariprofundus</taxon>
    </lineage>
</organism>
<reference evidence="4 5" key="1">
    <citation type="submission" date="2006-09" db="EMBL/GenBank/DDBJ databases">
        <authorList>
            <person name="Emerson D."/>
            <person name="Ferriera S."/>
            <person name="Johnson J."/>
            <person name="Kravitz S."/>
            <person name="Halpern A."/>
            <person name="Remington K."/>
            <person name="Beeson K."/>
            <person name="Tran B."/>
            <person name="Rogers Y.-H."/>
            <person name="Friedman R."/>
            <person name="Venter J.C."/>
        </authorList>
    </citation>
    <scope>NUCLEOTIDE SEQUENCE [LARGE SCALE GENOMIC DNA]</scope>
    <source>
        <strain evidence="4 5">PV-1</strain>
    </source>
</reference>